<dbReference type="OrthoDB" id="2186602at2759"/>
<dbReference type="InterPro" id="IPR032041">
    <property type="entry name" value="Cdc73_N"/>
</dbReference>
<evidence type="ECO:0000256" key="4">
    <source>
        <dbReference type="ARBA" id="ARBA00010427"/>
    </source>
</evidence>
<gene>
    <name evidence="17" type="primary">LOC117545622</name>
</gene>
<evidence type="ECO:0000256" key="13">
    <source>
        <dbReference type="ARBA" id="ARBA00080321"/>
    </source>
</evidence>
<dbReference type="InterPro" id="IPR038103">
    <property type="entry name" value="CDC73_C_sf"/>
</dbReference>
<dbReference type="GO" id="GO:0005737">
    <property type="term" value="C:cytoplasm"/>
    <property type="evidence" value="ECO:0007669"/>
    <property type="project" value="UniProtKB-SubCell"/>
</dbReference>
<feature type="region of interest" description="Disordered" evidence="14">
    <location>
        <begin position="890"/>
        <end position="922"/>
    </location>
</feature>
<dbReference type="InterPro" id="IPR008858">
    <property type="entry name" value="TROVE_dom"/>
</dbReference>
<dbReference type="Gene3D" id="3.40.50.11990">
    <property type="entry name" value="RNA polymerase II accessory factor, Cdc73 C-terminal domain"/>
    <property type="match status" value="1"/>
</dbReference>
<evidence type="ECO:0000256" key="8">
    <source>
        <dbReference type="ARBA" id="ARBA00023163"/>
    </source>
</evidence>
<dbReference type="GeneID" id="117545622"/>
<dbReference type="SUPFAM" id="SSF140864">
    <property type="entry name" value="TROVE domain-like"/>
    <property type="match status" value="1"/>
</dbReference>
<keyword evidence="7" id="KW-0694">RNA-binding</keyword>
<comment type="similarity">
    <text evidence="4">Belongs to the CDC73 family.</text>
</comment>
<feature type="compositionally biased region" description="Pro residues" evidence="14">
    <location>
        <begin position="902"/>
        <end position="916"/>
    </location>
</feature>
<proteinExistence type="inferred from homology"/>
<evidence type="ECO:0000256" key="12">
    <source>
        <dbReference type="ARBA" id="ARBA00071106"/>
    </source>
</evidence>
<keyword evidence="11" id="KW-0131">Cell cycle</keyword>
<keyword evidence="16" id="KW-1185">Reference proteome</keyword>
<dbReference type="InParanoid" id="A0A6P8V1Y6"/>
<evidence type="ECO:0000256" key="3">
    <source>
        <dbReference type="ARBA" id="ARBA00007814"/>
    </source>
</evidence>
<dbReference type="Proteomes" id="UP000515161">
    <property type="component" value="Unplaced"/>
</dbReference>
<dbReference type="InterPro" id="IPR040322">
    <property type="entry name" value="TROVE2"/>
</dbReference>
<keyword evidence="8" id="KW-0804">Transcription</keyword>
<organism evidence="16 17">
    <name type="scientific">Gymnodraco acuticeps</name>
    <name type="common">Antarctic dragonfish</name>
    <dbReference type="NCBI Taxonomy" id="8218"/>
    <lineage>
        <taxon>Eukaryota</taxon>
        <taxon>Metazoa</taxon>
        <taxon>Chordata</taxon>
        <taxon>Craniata</taxon>
        <taxon>Vertebrata</taxon>
        <taxon>Euteleostomi</taxon>
        <taxon>Actinopterygii</taxon>
        <taxon>Neopterygii</taxon>
        <taxon>Teleostei</taxon>
        <taxon>Neoteleostei</taxon>
        <taxon>Acanthomorphata</taxon>
        <taxon>Eupercaria</taxon>
        <taxon>Perciformes</taxon>
        <taxon>Notothenioidei</taxon>
        <taxon>Bathydraconidae</taxon>
        <taxon>Gymnodraco</taxon>
    </lineage>
</organism>
<dbReference type="KEGG" id="gacu:117545622"/>
<dbReference type="PANTHER" id="PTHR14202">
    <property type="entry name" value="60 KDA RIBONUCLEOPROTEIN SSA/RO"/>
    <property type="match status" value="1"/>
</dbReference>
<dbReference type="GO" id="GO:0005634">
    <property type="term" value="C:nucleus"/>
    <property type="evidence" value="ECO:0007669"/>
    <property type="project" value="UniProtKB-SubCell"/>
</dbReference>
<evidence type="ECO:0000313" key="17">
    <source>
        <dbReference type="RefSeq" id="XP_034071367.1"/>
    </source>
</evidence>
<reference evidence="17" key="1">
    <citation type="submission" date="2025-08" db="UniProtKB">
        <authorList>
            <consortium name="RefSeq"/>
        </authorList>
    </citation>
    <scope>IDENTIFICATION</scope>
</reference>
<evidence type="ECO:0000256" key="6">
    <source>
        <dbReference type="ARBA" id="ARBA00022723"/>
    </source>
</evidence>
<dbReference type="GO" id="GO:1990904">
    <property type="term" value="C:ribonucleoprotein complex"/>
    <property type="evidence" value="ECO:0007669"/>
    <property type="project" value="UniProtKB-KW"/>
</dbReference>
<evidence type="ECO:0000256" key="9">
    <source>
        <dbReference type="ARBA" id="ARBA00023242"/>
    </source>
</evidence>
<evidence type="ECO:0000256" key="2">
    <source>
        <dbReference type="ARBA" id="ARBA00004496"/>
    </source>
</evidence>
<evidence type="ECO:0000256" key="14">
    <source>
        <dbReference type="SAM" id="MobiDB-lite"/>
    </source>
</evidence>
<protein>
    <recommendedName>
        <fullName evidence="12">Parafibromin</fullName>
    </recommendedName>
    <alternativeName>
        <fullName evidence="13">Cell division cycle protein 73 homolog</fullName>
    </alternativeName>
</protein>
<accession>A0A6P8V1Y6</accession>
<evidence type="ECO:0000256" key="10">
    <source>
        <dbReference type="ARBA" id="ARBA00023274"/>
    </source>
</evidence>
<evidence type="ECO:0000256" key="7">
    <source>
        <dbReference type="ARBA" id="ARBA00022884"/>
    </source>
</evidence>
<dbReference type="GO" id="GO:0000122">
    <property type="term" value="P:negative regulation of transcription by RNA polymerase II"/>
    <property type="evidence" value="ECO:0007669"/>
    <property type="project" value="UniProtKB-ARBA"/>
</dbReference>
<name>A0A6P8V1Y6_GYMAC</name>
<dbReference type="InterPro" id="IPR031336">
    <property type="entry name" value="CDC73_C"/>
</dbReference>
<dbReference type="Pfam" id="PF16050">
    <property type="entry name" value="CDC73_N"/>
    <property type="match status" value="1"/>
</dbReference>
<comment type="similarity">
    <text evidence="3">Belongs to the Ro 60 kDa family.</text>
</comment>
<dbReference type="Pfam" id="PF05179">
    <property type="entry name" value="CDC73_C"/>
    <property type="match status" value="1"/>
</dbReference>
<dbReference type="GO" id="GO:0003723">
    <property type="term" value="F:RNA binding"/>
    <property type="evidence" value="ECO:0007669"/>
    <property type="project" value="UniProtKB-KW"/>
</dbReference>
<comment type="subcellular location">
    <subcellularLocation>
        <location evidence="2">Cytoplasm</location>
    </subcellularLocation>
    <subcellularLocation>
        <location evidence="1">Nucleus</location>
    </subcellularLocation>
</comment>
<evidence type="ECO:0000256" key="1">
    <source>
        <dbReference type="ARBA" id="ARBA00004123"/>
    </source>
</evidence>
<dbReference type="InterPro" id="IPR037214">
    <property type="entry name" value="TROVE_dom_sf"/>
</dbReference>
<keyword evidence="9" id="KW-0539">Nucleus</keyword>
<dbReference type="Gene3D" id="3.40.50.410">
    <property type="entry name" value="von Willebrand factor, type A domain"/>
    <property type="match status" value="1"/>
</dbReference>
<keyword evidence="10" id="KW-0687">Ribonucleoprotein</keyword>
<dbReference type="AlphaFoldDB" id="A0A6P8V1Y6"/>
<evidence type="ECO:0000259" key="15">
    <source>
        <dbReference type="PROSITE" id="PS50988"/>
    </source>
</evidence>
<keyword evidence="6" id="KW-0479">Metal-binding</keyword>
<dbReference type="InterPro" id="IPR036465">
    <property type="entry name" value="vWFA_dom_sf"/>
</dbReference>
<feature type="domain" description="TROVE" evidence="15">
    <location>
        <begin position="10"/>
        <end position="392"/>
    </location>
</feature>
<keyword evidence="5" id="KW-0963">Cytoplasm</keyword>
<dbReference type="InterPro" id="IPR056800">
    <property type="entry name" value="vWA_Ro60"/>
</dbReference>
<sequence>MDAFSSVLMEPSGSGVCQWEVSDKAKLCRFLCYGSEGDVYTAREGRVSMEHAGALVSMLQEGRGAEVVEEIKRFSQQGRAVTLDPSLFALALCSQQSELKTRQVAFKALKEGCRDPAHLFSFIQQKKELREGMKCGIWGRALRKAVSDWYNEQDAMSLAAAVTKCKQREGWTHQDLLRLSHTKPAEFKQNHVTTANNHPAPIAISINKSQAIALISKYVTKGWKEVQLAYSDKEKSEEVGTVLSYLEMVEKVKHSCDEAEIINLIEKHKLEGGGHGEGSSSHLKTTELNKVWRALLKDMPLQSVLKILGKMTSNKVLEPGSSDTQALCDRFQSQTALTKAKIHPFHILLSSENYKRDQGYQVKTKWEPDSSILKAMDSAFYKSFMNVEPVSKRFVVAVDLSTSLSSVVPGTSISTAVTAAAIAMVFARTEADTHVLAYSEGVPVPCSISADMTLAQATFELVKIPGGSTDCTLPISWATESRKGADVFIILTNNPVWTFTASPVPSLKKHRHQSGANSKLVMCGLTSIGHAIADTEDRVWFRHPARPHDVDNRGPGKHTTSRQVKMADVLSVLRQYNIQKKVIVAKGDEVIFGEFSWPKNVKTNYIIWGTGKEGQPKEYYTLDSILFLLNNVHLPHPSYVRRAATENIPVVRRPDRKGLLSYLNGESSTSTSIDRSAPIEIGLQRPTQVKRAADEVSSETKKPRIEDEERVRLDKERLAARLEGHKEGIVQTDQIRSLSEAMSVEKIAAIKAKIMAKKRSTIKTDLDDDITLKQRSFVDAEVDVTRDIVSRERVWRTRTTILQSTGKNFSKNIFAILQSVKAREEGRAPEQRPAPNTTQVDPSLRNKQPVPAAYNRYDQERFKGKEETEGFKIDTMGTYHGMTLKSVTEGASARKAQTPALQPVPRPVSQARPPPNQKKGSRTPIVIIPAATTSLITMLNAKELLQDLKFVTPEEKKKQGIQRDNEVLLQRRKDQIQPGGATVSVTVPYRIIDQPLKLAPQDWDRVVAVFVQGPAWQFKGWPWLLPDGSPVDIFAKIRAFHLKYDEAKIDPNVQKWDVSVLELSRHRRHLDRPVFLHFWETVDRYLVKHKAHLRF</sequence>
<evidence type="ECO:0000256" key="11">
    <source>
        <dbReference type="ARBA" id="ARBA00023306"/>
    </source>
</evidence>
<dbReference type="Pfam" id="PF25045">
    <property type="entry name" value="vWA_Ro60"/>
    <property type="match status" value="1"/>
</dbReference>
<dbReference type="SUPFAM" id="SSF53300">
    <property type="entry name" value="vWA-like"/>
    <property type="match status" value="1"/>
</dbReference>
<feature type="region of interest" description="Disordered" evidence="14">
    <location>
        <begin position="823"/>
        <end position="852"/>
    </location>
</feature>
<dbReference type="Pfam" id="PF05731">
    <property type="entry name" value="TROVE"/>
    <property type="match status" value="1"/>
</dbReference>
<dbReference type="FunFam" id="3.40.50.11990:FF:000001">
    <property type="entry name" value="Cell division cycle 73"/>
    <property type="match status" value="1"/>
</dbReference>
<evidence type="ECO:0000256" key="5">
    <source>
        <dbReference type="ARBA" id="ARBA00022490"/>
    </source>
</evidence>
<dbReference type="PROSITE" id="PS50988">
    <property type="entry name" value="TROVE"/>
    <property type="match status" value="1"/>
</dbReference>
<dbReference type="RefSeq" id="XP_034071367.1">
    <property type="nucleotide sequence ID" value="XM_034215476.1"/>
</dbReference>
<dbReference type="PANTHER" id="PTHR14202:SF0">
    <property type="entry name" value="RNA-BINDING PROTEIN RO60"/>
    <property type="match status" value="1"/>
</dbReference>
<evidence type="ECO:0000313" key="16">
    <source>
        <dbReference type="Proteomes" id="UP000515161"/>
    </source>
</evidence>
<dbReference type="GO" id="GO:0046872">
    <property type="term" value="F:metal ion binding"/>
    <property type="evidence" value="ECO:0007669"/>
    <property type="project" value="UniProtKB-KW"/>
</dbReference>